<dbReference type="SUPFAM" id="SSF56059">
    <property type="entry name" value="Glutathione synthetase ATP-binding domain-like"/>
    <property type="match status" value="1"/>
</dbReference>
<organism evidence="1 2">
    <name type="scientific">Janthinobacterium violaceinigrum</name>
    <dbReference type="NCBI Taxonomy" id="2654252"/>
    <lineage>
        <taxon>Bacteria</taxon>
        <taxon>Pseudomonadati</taxon>
        <taxon>Pseudomonadota</taxon>
        <taxon>Betaproteobacteria</taxon>
        <taxon>Burkholderiales</taxon>
        <taxon>Oxalobacteraceae</taxon>
        <taxon>Janthinobacterium</taxon>
    </lineage>
</organism>
<dbReference type="Gene3D" id="3.30.470.20">
    <property type="entry name" value="ATP-grasp fold, B domain"/>
    <property type="match status" value="1"/>
</dbReference>
<comment type="caution">
    <text evidence="1">The sequence shown here is derived from an EMBL/GenBank/DDBJ whole genome shotgun (WGS) entry which is preliminary data.</text>
</comment>
<evidence type="ECO:0000313" key="2">
    <source>
        <dbReference type="Proteomes" id="UP000468717"/>
    </source>
</evidence>
<evidence type="ECO:0000313" key="1">
    <source>
        <dbReference type="EMBL" id="KAB8064431.1"/>
    </source>
</evidence>
<dbReference type="GO" id="GO:0005737">
    <property type="term" value="C:cytoplasm"/>
    <property type="evidence" value="ECO:0007669"/>
    <property type="project" value="TreeGrafter"/>
</dbReference>
<accession>A0A6I1IJR7</accession>
<sequence>MAAPLTLLATAGSKRVRLMQAARAHLRLPPAQVLEWRDWLAQPALLDEALRQPGLLKIEPPGDDRAAHLLLLDAGCRLQGRAPVHAPEHGELLAMDAWFAGFAAAMASLAAQLADLPQARVVNAPGEISLMTDKLACQRHLAAHGVPIPALLGPVESHEHLQSLLREHDLDRVYLKPRYGSSASGVVAYRRNKAGRQQATTSATMSRTDGQTRLFNVKRMARYEAAADIAALVDALAAQQLYAEAWLNKPRCGDSHYDLRVITVAGQPAHRVARIGDRMMTNLHLDNRRGDAAGLLNDADVAALEAASALAARAFPASHVTGYDLVVRHGQARVLEANAFGDLLPGLLWQGNDTYTAQLAHFTRHA</sequence>
<dbReference type="PANTHER" id="PTHR21621:SF0">
    <property type="entry name" value="BETA-CITRYLGLUTAMATE SYNTHASE B-RELATED"/>
    <property type="match status" value="1"/>
</dbReference>
<dbReference type="RefSeq" id="WP_152282976.1">
    <property type="nucleotide sequence ID" value="NZ_WFLI01000013.1"/>
</dbReference>
<dbReference type="PANTHER" id="PTHR21621">
    <property type="entry name" value="RIBOSOMAL PROTEIN S6 MODIFICATION PROTEIN"/>
    <property type="match status" value="1"/>
</dbReference>
<dbReference type="Proteomes" id="UP000468717">
    <property type="component" value="Unassembled WGS sequence"/>
</dbReference>
<evidence type="ECO:0008006" key="3">
    <source>
        <dbReference type="Google" id="ProtNLM"/>
    </source>
</evidence>
<reference evidence="1 2" key="1">
    <citation type="submission" date="2019-10" db="EMBL/GenBank/DDBJ databases">
        <title>Three novel species isolated from a subtropical stream in China.</title>
        <authorList>
            <person name="Lu H."/>
        </authorList>
    </citation>
    <scope>NUCLEOTIDE SEQUENCE [LARGE SCALE GENOMIC DNA]</scope>
    <source>
        <strain evidence="1 2">FT13W</strain>
    </source>
</reference>
<keyword evidence="2" id="KW-1185">Reference proteome</keyword>
<protein>
    <recommendedName>
        <fullName evidence="3">ATP-grasp domain-containing protein</fullName>
    </recommendedName>
</protein>
<proteinExistence type="predicted"/>
<dbReference type="GO" id="GO:0009432">
    <property type="term" value="P:SOS response"/>
    <property type="evidence" value="ECO:0007669"/>
    <property type="project" value="TreeGrafter"/>
</dbReference>
<dbReference type="GO" id="GO:0018169">
    <property type="term" value="F:ribosomal S6-glutamic acid ligase activity"/>
    <property type="evidence" value="ECO:0007669"/>
    <property type="project" value="TreeGrafter"/>
</dbReference>
<dbReference type="EMBL" id="WFLI01000013">
    <property type="protein sequence ID" value="KAB8064431.1"/>
    <property type="molecule type" value="Genomic_DNA"/>
</dbReference>
<dbReference type="NCBIfam" id="NF038074">
    <property type="entry name" value="fam_STM4014"/>
    <property type="match status" value="1"/>
</dbReference>
<name>A0A6I1IJR7_9BURK</name>
<gene>
    <name evidence="1" type="ORF">GCN75_13500</name>
</gene>
<dbReference type="AlphaFoldDB" id="A0A6I1IJR7"/>
<dbReference type="InterPro" id="IPR047778">
    <property type="entry name" value="STM4014-like"/>
</dbReference>